<dbReference type="Pfam" id="PF23023">
    <property type="entry name" value="Anti-Pycsar_Apyc1"/>
    <property type="match status" value="1"/>
</dbReference>
<protein>
    <submittedName>
        <fullName evidence="1">MBL fold metallo-hydrolase</fullName>
    </submittedName>
</protein>
<dbReference type="Gene3D" id="3.60.15.10">
    <property type="entry name" value="Ribonuclease Z/Hydroxyacylglutathione hydrolase-like"/>
    <property type="match status" value="1"/>
</dbReference>
<reference evidence="1" key="1">
    <citation type="submission" date="2022-10" db="EMBL/GenBank/DDBJ databases">
        <title>Gaoshiqiia sediminis gen. nov., sp. nov., isolated from coastal sediment.</title>
        <authorList>
            <person name="Yu W.X."/>
            <person name="Mu D.S."/>
            <person name="Du J.Z."/>
            <person name="Liang Y.Q."/>
        </authorList>
    </citation>
    <scope>NUCLEOTIDE SEQUENCE</scope>
    <source>
        <strain evidence="1">A06</strain>
    </source>
</reference>
<gene>
    <name evidence="1" type="ORF">N2K84_09555</name>
</gene>
<comment type="caution">
    <text evidence="1">The sequence shown here is derived from an EMBL/GenBank/DDBJ whole genome shotgun (WGS) entry which is preliminary data.</text>
</comment>
<dbReference type="EMBL" id="JAPAAF010000010">
    <property type="protein sequence ID" value="MCW0482973.1"/>
    <property type="molecule type" value="Genomic_DNA"/>
</dbReference>
<accession>A0AA42C5L4</accession>
<dbReference type="SUPFAM" id="SSF56281">
    <property type="entry name" value="Metallo-hydrolase/oxidoreductase"/>
    <property type="match status" value="1"/>
</dbReference>
<dbReference type="Proteomes" id="UP001163821">
    <property type="component" value="Unassembled WGS sequence"/>
</dbReference>
<organism evidence="1 2">
    <name type="scientific">Gaoshiqia sediminis</name>
    <dbReference type="NCBI Taxonomy" id="2986998"/>
    <lineage>
        <taxon>Bacteria</taxon>
        <taxon>Pseudomonadati</taxon>
        <taxon>Bacteroidota</taxon>
        <taxon>Bacteroidia</taxon>
        <taxon>Marinilabiliales</taxon>
        <taxon>Prolixibacteraceae</taxon>
        <taxon>Gaoshiqia</taxon>
    </lineage>
</organism>
<name>A0AA42C5L4_9BACT</name>
<dbReference type="AlphaFoldDB" id="A0AA42C5L4"/>
<sequence>MKIIPLGTRGFYPSFGRHTMSFLLYDERSMFILDAGTGLARLKEEKLAALVAKYEMVHILLSHYHLDHITGLPYLAGVLPHTKFNLYVPSPPFSDVDGPGVIHTFLNPPFFSLSMTDFPGFSQLIEITQARLEIEGHLLEFMRLKHGGGSVGIKIDRTISYITDTVPDPRVVEFIRGSQLVLHEVWMTGDEAAAKPGTPKIHCSYPEVLDMMHQAAVKKLVPVHLNPAWDEAAIRNIFHERVMTGLEVILPMEAEIIDF</sequence>
<evidence type="ECO:0000313" key="1">
    <source>
        <dbReference type="EMBL" id="MCW0482973.1"/>
    </source>
</evidence>
<evidence type="ECO:0000313" key="2">
    <source>
        <dbReference type="Proteomes" id="UP001163821"/>
    </source>
</evidence>
<keyword evidence="2" id="KW-1185">Reference proteome</keyword>
<dbReference type="PANTHER" id="PTHR46018">
    <property type="entry name" value="ZINC PHOSPHODIESTERASE ELAC PROTEIN 1"/>
    <property type="match status" value="1"/>
</dbReference>
<proteinExistence type="predicted"/>
<dbReference type="InterPro" id="IPR036866">
    <property type="entry name" value="RibonucZ/Hydroxyglut_hydro"/>
</dbReference>
<dbReference type="RefSeq" id="WP_282591575.1">
    <property type="nucleotide sequence ID" value="NZ_JAPAAF010000010.1"/>
</dbReference>
<dbReference type="PANTHER" id="PTHR46018:SF2">
    <property type="entry name" value="ZINC PHOSPHODIESTERASE ELAC PROTEIN 1"/>
    <property type="match status" value="1"/>
</dbReference>
<dbReference type="GO" id="GO:0042781">
    <property type="term" value="F:3'-tRNA processing endoribonuclease activity"/>
    <property type="evidence" value="ECO:0007669"/>
    <property type="project" value="TreeGrafter"/>
</dbReference>